<feature type="transmembrane region" description="Helical" evidence="7">
    <location>
        <begin position="51"/>
        <end position="69"/>
    </location>
</feature>
<keyword evidence="9" id="KW-1185">Reference proteome</keyword>
<evidence type="ECO:0000256" key="1">
    <source>
        <dbReference type="ARBA" id="ARBA00004651"/>
    </source>
</evidence>
<evidence type="ECO:0000256" key="3">
    <source>
        <dbReference type="ARBA" id="ARBA00022692"/>
    </source>
</evidence>
<dbReference type="EMBL" id="JBHTLX010000004">
    <property type="protein sequence ID" value="MFD1246526.1"/>
    <property type="molecule type" value="Genomic_DNA"/>
</dbReference>
<evidence type="ECO:0000256" key="2">
    <source>
        <dbReference type="ARBA" id="ARBA00022475"/>
    </source>
</evidence>
<dbReference type="PANTHER" id="PTHR40277:SF1">
    <property type="entry name" value="BLL5419 PROTEIN"/>
    <property type="match status" value="1"/>
</dbReference>
<comment type="subcellular location">
    <subcellularLocation>
        <location evidence="1">Cell membrane</location>
        <topology evidence="1">Multi-pass membrane protein</topology>
    </subcellularLocation>
</comment>
<keyword evidence="3 7" id="KW-0812">Transmembrane</keyword>
<dbReference type="Pfam" id="PF03706">
    <property type="entry name" value="LPG_synthase_TM"/>
    <property type="match status" value="1"/>
</dbReference>
<feature type="region of interest" description="Disordered" evidence="6">
    <location>
        <begin position="294"/>
        <end position="315"/>
    </location>
</feature>
<proteinExistence type="predicted"/>
<protein>
    <submittedName>
        <fullName evidence="8">Lysylphosphatidylglycerol synthase domain-containing protein</fullName>
    </submittedName>
</protein>
<reference evidence="9" key="1">
    <citation type="journal article" date="2019" name="Int. J. Syst. Evol. Microbiol.">
        <title>The Global Catalogue of Microorganisms (GCM) 10K type strain sequencing project: providing services to taxonomists for standard genome sequencing and annotation.</title>
        <authorList>
            <consortium name="The Broad Institute Genomics Platform"/>
            <consortium name="The Broad Institute Genome Sequencing Center for Infectious Disease"/>
            <person name="Wu L."/>
            <person name="Ma J."/>
        </authorList>
    </citation>
    <scope>NUCLEOTIDE SEQUENCE [LARGE SCALE GENOMIC DNA]</scope>
    <source>
        <strain evidence="9">CCUG 52478</strain>
    </source>
</reference>
<feature type="transmembrane region" description="Helical" evidence="7">
    <location>
        <begin position="224"/>
        <end position="245"/>
    </location>
</feature>
<keyword evidence="4 7" id="KW-1133">Transmembrane helix</keyword>
<name>A0ABW3VTY2_9ACTN</name>
<dbReference type="PANTHER" id="PTHR40277">
    <property type="entry name" value="BLL5419 PROTEIN"/>
    <property type="match status" value="1"/>
</dbReference>
<dbReference type="RefSeq" id="WP_367920085.1">
    <property type="nucleotide sequence ID" value="NZ_BAABAC010000025.1"/>
</dbReference>
<sequence>MTESERGEEPAIDATRAWARIRLLAAVAILVVLAVRLGARPFLDGLAHTDARALAVALVVTAATTACCARRWSLVATGLGVGIPFRAAYRAYYRAQLLNATLPGGVVGDLHRGFRHGQDAGAFGRGLRSVFWDRASGQAVQVALAVAVVPLLPGALRGWALAAVVAVGAFALLVVAAARKEAAAALGGTWPEVLLLSLLAASGHVAVFLVAARTAGVTASTPRLLALALAVLLASAVPVSIAGWGPREGAAAWAFGAAGLGAATGVEVAVVYGVMSLVATLPGILVLRAPRPPRASDGVPVGKEEPAWASGRTSS</sequence>
<comment type="caution">
    <text evidence="8">The sequence shown here is derived from an EMBL/GenBank/DDBJ whole genome shotgun (WGS) entry which is preliminary data.</text>
</comment>
<evidence type="ECO:0000256" key="7">
    <source>
        <dbReference type="SAM" id="Phobius"/>
    </source>
</evidence>
<accession>A0ABW3VTY2</accession>
<feature type="transmembrane region" description="Helical" evidence="7">
    <location>
        <begin position="21"/>
        <end position="39"/>
    </location>
</feature>
<feature type="transmembrane region" description="Helical" evidence="7">
    <location>
        <begin position="159"/>
        <end position="178"/>
    </location>
</feature>
<keyword evidence="5 7" id="KW-0472">Membrane</keyword>
<evidence type="ECO:0000313" key="8">
    <source>
        <dbReference type="EMBL" id="MFD1246526.1"/>
    </source>
</evidence>
<keyword evidence="2" id="KW-1003">Cell membrane</keyword>
<evidence type="ECO:0000313" key="9">
    <source>
        <dbReference type="Proteomes" id="UP001597229"/>
    </source>
</evidence>
<evidence type="ECO:0000256" key="6">
    <source>
        <dbReference type="SAM" id="MobiDB-lite"/>
    </source>
</evidence>
<evidence type="ECO:0000256" key="5">
    <source>
        <dbReference type="ARBA" id="ARBA00023136"/>
    </source>
</evidence>
<feature type="transmembrane region" description="Helical" evidence="7">
    <location>
        <begin position="265"/>
        <end position="287"/>
    </location>
</feature>
<feature type="transmembrane region" description="Helical" evidence="7">
    <location>
        <begin position="193"/>
        <end position="212"/>
    </location>
</feature>
<dbReference type="Proteomes" id="UP001597229">
    <property type="component" value="Unassembled WGS sequence"/>
</dbReference>
<dbReference type="InterPro" id="IPR022791">
    <property type="entry name" value="L-PG_synthase/AglD"/>
</dbReference>
<organism evidence="8 9">
    <name type="scientific">Nocardioides ginsengisoli</name>
    <dbReference type="NCBI Taxonomy" id="363868"/>
    <lineage>
        <taxon>Bacteria</taxon>
        <taxon>Bacillati</taxon>
        <taxon>Actinomycetota</taxon>
        <taxon>Actinomycetes</taxon>
        <taxon>Propionibacteriales</taxon>
        <taxon>Nocardioidaceae</taxon>
        <taxon>Nocardioides</taxon>
    </lineage>
</organism>
<gene>
    <name evidence="8" type="ORF">ACFQ3F_01875</name>
</gene>
<evidence type="ECO:0000256" key="4">
    <source>
        <dbReference type="ARBA" id="ARBA00022989"/>
    </source>
</evidence>